<evidence type="ECO:0000313" key="12">
    <source>
        <dbReference type="EMBL" id="AWL13340.1"/>
    </source>
</evidence>
<reference evidence="12 13" key="1">
    <citation type="submission" date="2018-05" db="EMBL/GenBank/DDBJ databases">
        <title>Salinimonas sp. HMF8227 Genome sequencing and assembly.</title>
        <authorList>
            <person name="Kang H."/>
            <person name="Kang J."/>
            <person name="Cha I."/>
            <person name="Kim H."/>
            <person name="Joh K."/>
        </authorList>
    </citation>
    <scope>NUCLEOTIDE SEQUENCE [LARGE SCALE GENOMIC DNA]</scope>
    <source>
        <strain evidence="12 13">HMF8227</strain>
    </source>
</reference>
<dbReference type="NCBIfam" id="TIGR00540">
    <property type="entry name" value="TPR_hemY_coli"/>
    <property type="match status" value="1"/>
</dbReference>
<evidence type="ECO:0000256" key="6">
    <source>
        <dbReference type="ARBA" id="ARBA00022692"/>
    </source>
</evidence>
<keyword evidence="13" id="KW-1185">Reference proteome</keyword>
<accession>A0A2S2E808</accession>
<evidence type="ECO:0000256" key="4">
    <source>
        <dbReference type="ARBA" id="ARBA00022475"/>
    </source>
</evidence>
<dbReference type="InterPro" id="IPR010817">
    <property type="entry name" value="HemY_N"/>
</dbReference>
<comment type="function">
    <text evidence="1">Involved in a late step of protoheme IX synthesis.</text>
</comment>
<feature type="transmembrane region" description="Helical" evidence="10">
    <location>
        <begin position="39"/>
        <end position="58"/>
    </location>
</feature>
<dbReference type="AlphaFoldDB" id="A0A2S2E808"/>
<dbReference type="Proteomes" id="UP000245728">
    <property type="component" value="Chromosome"/>
</dbReference>
<keyword evidence="8 10" id="KW-0472">Membrane</keyword>
<sequence>MIRALLLGALLLAGLVVGPALLGHQGYVLIALEHWTVEMSVIALSIILIGGIIGFLLLEWLVHRLLWLVTGSKRWLGGLSSRRRKKAFTLGLVAMDEANFAEAEKQLAKAQSDQFSGVNLLAEAQVAVRRGDWDKAESLWQQACEYKASELAARLHLVERQLQLKKPDTALEQLQQLPEKHHSHPKVARLWCQALAEAGRWQELEQQLRSWKKQLGLQEYQSWAQLAAEGMFAELASKEGAHSLQQRWQALSRAKRQDVAFQAAYIDQLMAQGLHQQAEQLLVEFQKKGPQPALLPLYRQLRLSNPVNALKQLESWLKQDDSNAELLSVLGGVAMRSGDLALADRALGKALTLRDDPQDMRLLAEVKERLQQPQQALELYKASLDG</sequence>
<keyword evidence="7 10" id="KW-1133">Transmembrane helix</keyword>
<organism evidence="12 13">
    <name type="scientific">Saliniradius amylolyticus</name>
    <dbReference type="NCBI Taxonomy" id="2183582"/>
    <lineage>
        <taxon>Bacteria</taxon>
        <taxon>Pseudomonadati</taxon>
        <taxon>Pseudomonadota</taxon>
        <taxon>Gammaproteobacteria</taxon>
        <taxon>Alteromonadales</taxon>
        <taxon>Alteromonadaceae</taxon>
        <taxon>Saliniradius</taxon>
    </lineage>
</organism>
<dbReference type="KEGG" id="salh:HMF8227_02892"/>
<dbReference type="InterPro" id="IPR011990">
    <property type="entry name" value="TPR-like_helical_dom_sf"/>
</dbReference>
<comment type="pathway">
    <text evidence="3">Porphyrin-containing compound metabolism; protoheme biosynthesis.</text>
</comment>
<keyword evidence="4" id="KW-1003">Cell membrane</keyword>
<evidence type="ECO:0000256" key="7">
    <source>
        <dbReference type="ARBA" id="ARBA00022989"/>
    </source>
</evidence>
<evidence type="ECO:0000259" key="11">
    <source>
        <dbReference type="Pfam" id="PF07219"/>
    </source>
</evidence>
<evidence type="ECO:0000313" key="13">
    <source>
        <dbReference type="Proteomes" id="UP000245728"/>
    </source>
</evidence>
<dbReference type="GO" id="GO:0005886">
    <property type="term" value="C:plasma membrane"/>
    <property type="evidence" value="ECO:0007669"/>
    <property type="project" value="UniProtKB-SubCell"/>
</dbReference>
<evidence type="ECO:0000256" key="1">
    <source>
        <dbReference type="ARBA" id="ARBA00002962"/>
    </source>
</evidence>
<dbReference type="InterPro" id="IPR005254">
    <property type="entry name" value="Heme_biosyn_assoc_TPR_pro"/>
</dbReference>
<keyword evidence="6 10" id="KW-0812">Transmembrane</keyword>
<feature type="domain" description="HemY N-terminal" evidence="11">
    <location>
        <begin position="26"/>
        <end position="131"/>
    </location>
</feature>
<evidence type="ECO:0000256" key="3">
    <source>
        <dbReference type="ARBA" id="ARBA00004744"/>
    </source>
</evidence>
<dbReference type="UniPathway" id="UPA00252"/>
<evidence type="ECO:0000256" key="9">
    <source>
        <dbReference type="ARBA" id="ARBA00023244"/>
    </source>
</evidence>
<proteinExistence type="predicted"/>
<gene>
    <name evidence="12" type="ORF">HMF8227_02892</name>
</gene>
<dbReference type="GO" id="GO:0042168">
    <property type="term" value="P:heme metabolic process"/>
    <property type="evidence" value="ECO:0007669"/>
    <property type="project" value="InterPro"/>
</dbReference>
<name>A0A2S2E808_9ALTE</name>
<evidence type="ECO:0000256" key="10">
    <source>
        <dbReference type="SAM" id="Phobius"/>
    </source>
</evidence>
<keyword evidence="5" id="KW-0997">Cell inner membrane</keyword>
<dbReference type="EMBL" id="CP029347">
    <property type="protein sequence ID" value="AWL13340.1"/>
    <property type="molecule type" value="Genomic_DNA"/>
</dbReference>
<evidence type="ECO:0000256" key="2">
    <source>
        <dbReference type="ARBA" id="ARBA00004429"/>
    </source>
</evidence>
<keyword evidence="9" id="KW-0627">Porphyrin biosynthesis</keyword>
<dbReference type="Gene3D" id="1.25.40.10">
    <property type="entry name" value="Tetratricopeptide repeat domain"/>
    <property type="match status" value="2"/>
</dbReference>
<dbReference type="Pfam" id="PF07219">
    <property type="entry name" value="HemY_N"/>
    <property type="match status" value="1"/>
</dbReference>
<dbReference type="GO" id="GO:0006779">
    <property type="term" value="P:porphyrin-containing compound biosynthetic process"/>
    <property type="evidence" value="ECO:0007669"/>
    <property type="project" value="UniProtKB-KW"/>
</dbReference>
<evidence type="ECO:0000256" key="8">
    <source>
        <dbReference type="ARBA" id="ARBA00023136"/>
    </source>
</evidence>
<evidence type="ECO:0000256" key="5">
    <source>
        <dbReference type="ARBA" id="ARBA00022519"/>
    </source>
</evidence>
<dbReference type="SUPFAM" id="SSF48452">
    <property type="entry name" value="TPR-like"/>
    <property type="match status" value="1"/>
</dbReference>
<protein>
    <recommendedName>
        <fullName evidence="11">HemY N-terminal domain-containing protein</fullName>
    </recommendedName>
</protein>
<dbReference type="RefSeq" id="WP_109340842.1">
    <property type="nucleotide sequence ID" value="NZ_CP029347.1"/>
</dbReference>
<dbReference type="OrthoDB" id="7067577at2"/>
<comment type="subcellular location">
    <subcellularLocation>
        <location evidence="2">Cell inner membrane</location>
        <topology evidence="2">Multi-pass membrane protein</topology>
    </subcellularLocation>
</comment>